<dbReference type="GO" id="GO:0022857">
    <property type="term" value="F:transmembrane transporter activity"/>
    <property type="evidence" value="ECO:0007669"/>
    <property type="project" value="InterPro"/>
</dbReference>
<keyword evidence="3" id="KW-0812">Transmembrane</keyword>
<dbReference type="GO" id="GO:0016020">
    <property type="term" value="C:membrane"/>
    <property type="evidence" value="ECO:0007669"/>
    <property type="project" value="UniProtKB-SubCell"/>
</dbReference>
<evidence type="ECO:0000256" key="2">
    <source>
        <dbReference type="SAM" id="MobiDB-lite"/>
    </source>
</evidence>
<dbReference type="InterPro" id="IPR036259">
    <property type="entry name" value="MFS_trans_sf"/>
</dbReference>
<dbReference type="SUPFAM" id="SSF103473">
    <property type="entry name" value="MFS general substrate transporter"/>
    <property type="match status" value="1"/>
</dbReference>
<comment type="subcellular location">
    <subcellularLocation>
        <location evidence="1">Membrane</location>
        <topology evidence="1">Multi-pass membrane protein</topology>
    </subcellularLocation>
</comment>
<dbReference type="Pfam" id="PF07690">
    <property type="entry name" value="MFS_1"/>
    <property type="match status" value="1"/>
</dbReference>
<dbReference type="InterPro" id="IPR011701">
    <property type="entry name" value="MFS"/>
</dbReference>
<feature type="transmembrane region" description="Helical" evidence="3">
    <location>
        <begin position="274"/>
        <end position="300"/>
    </location>
</feature>
<dbReference type="PROSITE" id="PS50850">
    <property type="entry name" value="MFS"/>
    <property type="match status" value="1"/>
</dbReference>
<evidence type="ECO:0000256" key="3">
    <source>
        <dbReference type="SAM" id="Phobius"/>
    </source>
</evidence>
<dbReference type="RefSeq" id="XP_066918593.1">
    <property type="nucleotide sequence ID" value="XM_067062492.1"/>
</dbReference>
<feature type="transmembrane region" description="Helical" evidence="3">
    <location>
        <begin position="115"/>
        <end position="134"/>
    </location>
</feature>
<evidence type="ECO:0000259" key="4">
    <source>
        <dbReference type="PROSITE" id="PS50850"/>
    </source>
</evidence>
<dbReference type="Proteomes" id="UP000594262">
    <property type="component" value="Unplaced"/>
</dbReference>
<dbReference type="Gene3D" id="1.20.1250.20">
    <property type="entry name" value="MFS general substrate transporter like domains"/>
    <property type="match status" value="2"/>
</dbReference>
<name>A0A7M5WJG1_9CNID</name>
<dbReference type="PANTHER" id="PTHR11360:SF251">
    <property type="entry name" value="MAJOR FACILITATOR SUPERFAMILY (MFS) PROFILE DOMAIN-CONTAINING PROTEIN"/>
    <property type="match status" value="1"/>
</dbReference>
<feature type="domain" description="Major facilitator superfamily (MFS) profile" evidence="4">
    <location>
        <begin position="80"/>
        <end position="465"/>
    </location>
</feature>
<sequence>MHFGCHTQKHHQQIQHRHRGLTHKDQSITSDKNHHHTMSTTKTDAAKEATETGVQHQESEDDFKGYASFSPPDGGFGWCVVLAAFSVQFFVLGTMNNFGILFTKLLEEFGESKQATSWVGSITYGLMFGTGPIATSVSERIGCRPVAIIGALVGMVGTLLASFSDSIFKMYLTEGFLFGVGASLCYFPSVIILPQYFYKNLSMANGLVACGSGVGTMAMGPVINYVIENYGWRTSCRMTTGLFLICALISLTYRPNEVLQRMLKNARKDQRQPLLDTTVFQNKGFLAFTAALFIFMLAYFVPFVHLTQMALEYDIPMSKASLLIGFMSVASTFGRLFFGKIADFKCINRLYMYQIGLLGIGVANTICPLLKSFPGLLVYCTIFGFFEGCYVCQVAVITGDIVGIDRMAVAVGILFGIKSIPLTLGPPLAGFLYDISKSYQVAFYVAGAIPTVASIMMFAVPFLIPPQDHPFWKKYGPSRQYLINSDSSDDSCIVENNNNMKRQCDKKKYELDSDAASVGHSMDSLDKAGHPTPQKTVANRFLLQTKNDKSFTSIGSFNHLAPFENGRLSMRQMGSISSFGSVIFSPVSPMAGARSSTYVVVDRVTNV</sequence>
<reference evidence="5" key="1">
    <citation type="submission" date="2021-01" db="UniProtKB">
        <authorList>
            <consortium name="EnsemblMetazoa"/>
        </authorList>
    </citation>
    <scope>IDENTIFICATION</scope>
</reference>
<keyword evidence="3" id="KW-0472">Membrane</keyword>
<protein>
    <recommendedName>
        <fullName evidence="4">Major facilitator superfamily (MFS) profile domain-containing protein</fullName>
    </recommendedName>
</protein>
<feature type="transmembrane region" description="Helical" evidence="3">
    <location>
        <begin position="408"/>
        <end position="429"/>
    </location>
</feature>
<evidence type="ECO:0000256" key="1">
    <source>
        <dbReference type="ARBA" id="ARBA00004141"/>
    </source>
</evidence>
<accession>A0A7M5WJG1</accession>
<dbReference type="PANTHER" id="PTHR11360">
    <property type="entry name" value="MONOCARBOXYLATE TRANSPORTER"/>
    <property type="match status" value="1"/>
</dbReference>
<feature type="transmembrane region" description="Helical" evidence="3">
    <location>
        <begin position="206"/>
        <end position="226"/>
    </location>
</feature>
<feature type="region of interest" description="Disordered" evidence="2">
    <location>
        <begin position="1"/>
        <end position="59"/>
    </location>
</feature>
<proteinExistence type="predicted"/>
<dbReference type="GeneID" id="136805918"/>
<feature type="transmembrane region" description="Helical" evidence="3">
    <location>
        <begin position="320"/>
        <end position="338"/>
    </location>
</feature>
<feature type="transmembrane region" description="Helical" evidence="3">
    <location>
        <begin position="376"/>
        <end position="396"/>
    </location>
</feature>
<feature type="transmembrane region" description="Helical" evidence="3">
    <location>
        <begin position="176"/>
        <end position="194"/>
    </location>
</feature>
<feature type="transmembrane region" description="Helical" evidence="3">
    <location>
        <begin position="350"/>
        <end position="370"/>
    </location>
</feature>
<dbReference type="EnsemblMetazoa" id="CLYHEMT004532.1">
    <property type="protein sequence ID" value="CLYHEMP004532.1"/>
    <property type="gene ID" value="CLYHEMG004532"/>
</dbReference>
<feature type="compositionally biased region" description="Basic residues" evidence="2">
    <location>
        <begin position="7"/>
        <end position="21"/>
    </location>
</feature>
<keyword evidence="3" id="KW-1133">Transmembrane helix</keyword>
<organism evidence="5 6">
    <name type="scientific">Clytia hemisphaerica</name>
    <dbReference type="NCBI Taxonomy" id="252671"/>
    <lineage>
        <taxon>Eukaryota</taxon>
        <taxon>Metazoa</taxon>
        <taxon>Cnidaria</taxon>
        <taxon>Hydrozoa</taxon>
        <taxon>Hydroidolina</taxon>
        <taxon>Leptothecata</taxon>
        <taxon>Obeliida</taxon>
        <taxon>Clytiidae</taxon>
        <taxon>Clytia</taxon>
    </lineage>
</organism>
<dbReference type="OrthoDB" id="6499973at2759"/>
<feature type="transmembrane region" description="Helical" evidence="3">
    <location>
        <begin position="441"/>
        <end position="464"/>
    </location>
</feature>
<feature type="transmembrane region" description="Helical" evidence="3">
    <location>
        <begin position="146"/>
        <end position="164"/>
    </location>
</feature>
<keyword evidence="6" id="KW-1185">Reference proteome</keyword>
<dbReference type="InterPro" id="IPR020846">
    <property type="entry name" value="MFS_dom"/>
</dbReference>
<evidence type="ECO:0000313" key="5">
    <source>
        <dbReference type="EnsemblMetazoa" id="CLYHEMP004532.1"/>
    </source>
</evidence>
<evidence type="ECO:0000313" key="6">
    <source>
        <dbReference type="Proteomes" id="UP000594262"/>
    </source>
</evidence>
<dbReference type="InterPro" id="IPR050327">
    <property type="entry name" value="Proton-linked_MCT"/>
</dbReference>
<feature type="transmembrane region" description="Helical" evidence="3">
    <location>
        <begin position="75"/>
        <end position="95"/>
    </location>
</feature>
<dbReference type="CDD" id="cd17352">
    <property type="entry name" value="MFS_MCT_SLC16"/>
    <property type="match status" value="1"/>
</dbReference>
<dbReference type="AlphaFoldDB" id="A0A7M5WJG1"/>